<evidence type="ECO:0000313" key="2">
    <source>
        <dbReference type="Proteomes" id="UP001234989"/>
    </source>
</evidence>
<gene>
    <name evidence="1" type="ORF">MTR67_007992</name>
</gene>
<evidence type="ECO:0000313" key="1">
    <source>
        <dbReference type="EMBL" id="WMV14607.1"/>
    </source>
</evidence>
<protein>
    <submittedName>
        <fullName evidence="1">Uncharacterized protein</fullName>
    </submittedName>
</protein>
<name>A0AAF0Q0R7_SOLVR</name>
<reference evidence="1" key="1">
    <citation type="submission" date="2023-08" db="EMBL/GenBank/DDBJ databases">
        <title>A de novo genome assembly of Solanum verrucosum Schlechtendal, a Mexican diploid species geographically isolated from the other diploid A-genome species in potato relatives.</title>
        <authorList>
            <person name="Hosaka K."/>
        </authorList>
    </citation>
    <scope>NUCLEOTIDE SEQUENCE</scope>
    <source>
        <tissue evidence="1">Young leaves</tissue>
    </source>
</reference>
<dbReference type="EMBL" id="CP133613">
    <property type="protein sequence ID" value="WMV14607.1"/>
    <property type="molecule type" value="Genomic_DNA"/>
</dbReference>
<keyword evidence="2" id="KW-1185">Reference proteome</keyword>
<dbReference type="AlphaFoldDB" id="A0AAF0Q0R7"/>
<dbReference type="Proteomes" id="UP001234989">
    <property type="component" value="Chromosome 2"/>
</dbReference>
<dbReference type="Gene3D" id="1.10.520.10">
    <property type="match status" value="1"/>
</dbReference>
<organism evidence="1 2">
    <name type="scientific">Solanum verrucosum</name>
    <dbReference type="NCBI Taxonomy" id="315347"/>
    <lineage>
        <taxon>Eukaryota</taxon>
        <taxon>Viridiplantae</taxon>
        <taxon>Streptophyta</taxon>
        <taxon>Embryophyta</taxon>
        <taxon>Tracheophyta</taxon>
        <taxon>Spermatophyta</taxon>
        <taxon>Magnoliopsida</taxon>
        <taxon>eudicotyledons</taxon>
        <taxon>Gunneridae</taxon>
        <taxon>Pentapetalae</taxon>
        <taxon>asterids</taxon>
        <taxon>lamiids</taxon>
        <taxon>Solanales</taxon>
        <taxon>Solanaceae</taxon>
        <taxon>Solanoideae</taxon>
        <taxon>Solaneae</taxon>
        <taxon>Solanum</taxon>
    </lineage>
</organism>
<proteinExistence type="predicted"/>
<accession>A0AAF0Q0R7</accession>
<sequence length="68" mass="7829">MLSSHALRQVKQAVEQATKKDKTVPAALPRMHFHDSAIRKKMVLLMFLCMHPMSLIMQRKQLKLFAPA</sequence>